<feature type="compositionally biased region" description="Polar residues" evidence="1">
    <location>
        <begin position="225"/>
        <end position="262"/>
    </location>
</feature>
<organism evidence="3 4">
    <name type="scientific">Thelonectria olida</name>
    <dbReference type="NCBI Taxonomy" id="1576542"/>
    <lineage>
        <taxon>Eukaryota</taxon>
        <taxon>Fungi</taxon>
        <taxon>Dikarya</taxon>
        <taxon>Ascomycota</taxon>
        <taxon>Pezizomycotina</taxon>
        <taxon>Sordariomycetes</taxon>
        <taxon>Hypocreomycetidae</taxon>
        <taxon>Hypocreales</taxon>
        <taxon>Nectriaceae</taxon>
        <taxon>Thelonectria</taxon>
    </lineage>
</organism>
<feature type="compositionally biased region" description="Polar residues" evidence="1">
    <location>
        <begin position="293"/>
        <end position="304"/>
    </location>
</feature>
<name>A0A9P9APN3_9HYPO</name>
<dbReference type="PANTHER" id="PTHR35391:SF5">
    <property type="entry name" value="DUF6590 DOMAIN-CONTAINING PROTEIN"/>
    <property type="match status" value="1"/>
</dbReference>
<evidence type="ECO:0000313" key="4">
    <source>
        <dbReference type="Proteomes" id="UP000777438"/>
    </source>
</evidence>
<evidence type="ECO:0000256" key="1">
    <source>
        <dbReference type="SAM" id="MobiDB-lite"/>
    </source>
</evidence>
<dbReference type="EMBL" id="JAGPYM010000010">
    <property type="protein sequence ID" value="KAH6889907.1"/>
    <property type="molecule type" value="Genomic_DNA"/>
</dbReference>
<evidence type="ECO:0000259" key="2">
    <source>
        <dbReference type="Pfam" id="PF20233"/>
    </source>
</evidence>
<dbReference type="PANTHER" id="PTHR35391">
    <property type="entry name" value="C2H2-TYPE DOMAIN-CONTAINING PROTEIN-RELATED"/>
    <property type="match status" value="1"/>
</dbReference>
<dbReference type="InterPro" id="IPR046497">
    <property type="entry name" value="DUF6590"/>
</dbReference>
<protein>
    <recommendedName>
        <fullName evidence="2">DUF6590 domain-containing protein</fullName>
    </recommendedName>
</protein>
<dbReference type="Proteomes" id="UP000777438">
    <property type="component" value="Unassembled WGS sequence"/>
</dbReference>
<reference evidence="3 4" key="1">
    <citation type="journal article" date="2021" name="Nat. Commun.">
        <title>Genetic determinants of endophytism in the Arabidopsis root mycobiome.</title>
        <authorList>
            <person name="Mesny F."/>
            <person name="Miyauchi S."/>
            <person name="Thiergart T."/>
            <person name="Pickel B."/>
            <person name="Atanasova L."/>
            <person name="Karlsson M."/>
            <person name="Huettel B."/>
            <person name="Barry K.W."/>
            <person name="Haridas S."/>
            <person name="Chen C."/>
            <person name="Bauer D."/>
            <person name="Andreopoulos W."/>
            <person name="Pangilinan J."/>
            <person name="LaButti K."/>
            <person name="Riley R."/>
            <person name="Lipzen A."/>
            <person name="Clum A."/>
            <person name="Drula E."/>
            <person name="Henrissat B."/>
            <person name="Kohler A."/>
            <person name="Grigoriev I.V."/>
            <person name="Martin F.M."/>
            <person name="Hacquard S."/>
        </authorList>
    </citation>
    <scope>NUCLEOTIDE SEQUENCE [LARGE SCALE GENOMIC DNA]</scope>
    <source>
        <strain evidence="3 4">MPI-CAGE-CH-0241</strain>
    </source>
</reference>
<feature type="compositionally biased region" description="Basic residues" evidence="1">
    <location>
        <begin position="92"/>
        <end position="106"/>
    </location>
</feature>
<dbReference type="OrthoDB" id="3559580at2759"/>
<feature type="domain" description="DUF6590" evidence="2">
    <location>
        <begin position="347"/>
        <end position="495"/>
    </location>
</feature>
<comment type="caution">
    <text evidence="3">The sequence shown here is derived from an EMBL/GenBank/DDBJ whole genome shotgun (WGS) entry which is preliminary data.</text>
</comment>
<feature type="region of interest" description="Disordered" evidence="1">
    <location>
        <begin position="36"/>
        <end position="276"/>
    </location>
</feature>
<proteinExistence type="predicted"/>
<evidence type="ECO:0000313" key="3">
    <source>
        <dbReference type="EMBL" id="KAH6889907.1"/>
    </source>
</evidence>
<sequence>MRESGPTQWSGWSEWIWNEQYQRYYRQRQNNDGHVDFEWEDTGARTNAEQTPRESDLDSLAQTFQETHLQSPSSTANYDHSTAEYTIASGSSKHRSKTSSKGKSKASKSSSSRSKGKAPAAHYDDEDTEQAWQGISSRRPASDAQPQHYYDHATQQYYEYPQAPRQPDAGGHDAPVDEETLHDTSSRQSRPDEHPQHYYDPATRQYYDYPPTSRQPPTPAYPDTASGTQQYYDYPRSSRQSAASTYSETAPPSTTDLMSTLDPTAGQYSEDYDEEEDPMVAAAIKDSRRYNYGASTPGESSTTAYGYDDYEDEGPPTPKAGMSDSHISATGGQMEELDPRYRVEPSHKFQPGEIFKVLWSEPQGSGNEGTPSISERFEVRDRFGGRIFVGFRRFIVIANDQGHCTCVPILTYGGKACNKRGIKPEKHGIVYEKGHRARLLAGEPKLGFAPVKIQMSGDGEKLSKESRVNYSKLVTVEHNVKVLFVGRIVAADWDIVSEAVNRCWEDKIHHSRKHFDRFG</sequence>
<feature type="compositionally biased region" description="Polar residues" evidence="1">
    <location>
        <begin position="60"/>
        <end position="84"/>
    </location>
</feature>
<accession>A0A9P9APN3</accession>
<dbReference type="AlphaFoldDB" id="A0A9P9APN3"/>
<feature type="compositionally biased region" description="Basic and acidic residues" evidence="1">
    <location>
        <begin position="170"/>
        <end position="197"/>
    </location>
</feature>
<feature type="region of interest" description="Disordered" evidence="1">
    <location>
        <begin position="292"/>
        <end position="334"/>
    </location>
</feature>
<keyword evidence="4" id="KW-1185">Reference proteome</keyword>
<gene>
    <name evidence="3" type="ORF">B0T10DRAFT_572076</name>
</gene>
<dbReference type="Pfam" id="PF20233">
    <property type="entry name" value="DUF6590"/>
    <property type="match status" value="1"/>
</dbReference>